<sequence length="245" mass="26540">MSHNSPEIGLSNNYSEHSEVDNLTDSIKSLGFGGFDDLRQYKTAKFNVTLSPIVLEKDHAERVSKRTTFGLNNQLPEDHPLYSLPKAVAPSTSDFSFSKEEICSLPSPSASVLLAPSPVPPPANSWYPLAPLGGYKLVKDLRYKRGYVYVASYDMSPTNIKGHAASLAKIATPPNVDPAFIDGAFVASPIPGMIKMVPGVPFALAFNGDMERLHTVGCVQTLESLSAYPDFPEILNLSARLAKLT</sequence>
<proteinExistence type="predicted"/>
<dbReference type="Proteomes" id="UP000027222">
    <property type="component" value="Unassembled WGS sequence"/>
</dbReference>
<gene>
    <name evidence="1" type="ORF">GALMADRAFT_143382</name>
</gene>
<accession>A0A067SMC3</accession>
<evidence type="ECO:0000313" key="2">
    <source>
        <dbReference type="Proteomes" id="UP000027222"/>
    </source>
</evidence>
<organism evidence="1 2">
    <name type="scientific">Galerina marginata (strain CBS 339.88)</name>
    <dbReference type="NCBI Taxonomy" id="685588"/>
    <lineage>
        <taxon>Eukaryota</taxon>
        <taxon>Fungi</taxon>
        <taxon>Dikarya</taxon>
        <taxon>Basidiomycota</taxon>
        <taxon>Agaricomycotina</taxon>
        <taxon>Agaricomycetes</taxon>
        <taxon>Agaricomycetidae</taxon>
        <taxon>Agaricales</taxon>
        <taxon>Agaricineae</taxon>
        <taxon>Strophariaceae</taxon>
        <taxon>Galerina</taxon>
    </lineage>
</organism>
<reference evidence="2" key="1">
    <citation type="journal article" date="2014" name="Proc. Natl. Acad. Sci. U.S.A.">
        <title>Extensive sampling of basidiomycete genomes demonstrates inadequacy of the white-rot/brown-rot paradigm for wood decay fungi.</title>
        <authorList>
            <person name="Riley R."/>
            <person name="Salamov A.A."/>
            <person name="Brown D.W."/>
            <person name="Nagy L.G."/>
            <person name="Floudas D."/>
            <person name="Held B.W."/>
            <person name="Levasseur A."/>
            <person name="Lombard V."/>
            <person name="Morin E."/>
            <person name="Otillar R."/>
            <person name="Lindquist E.A."/>
            <person name="Sun H."/>
            <person name="LaButti K.M."/>
            <person name="Schmutz J."/>
            <person name="Jabbour D."/>
            <person name="Luo H."/>
            <person name="Baker S.E."/>
            <person name="Pisabarro A.G."/>
            <person name="Walton J.D."/>
            <person name="Blanchette R.A."/>
            <person name="Henrissat B."/>
            <person name="Martin F."/>
            <person name="Cullen D."/>
            <person name="Hibbett D.S."/>
            <person name="Grigoriev I.V."/>
        </authorList>
    </citation>
    <scope>NUCLEOTIDE SEQUENCE [LARGE SCALE GENOMIC DNA]</scope>
    <source>
        <strain evidence="2">CBS 339.88</strain>
    </source>
</reference>
<dbReference type="AlphaFoldDB" id="A0A067SMC3"/>
<dbReference type="HOGENOM" id="CLU_1133647_0_0_1"/>
<name>A0A067SMC3_GALM3</name>
<protein>
    <submittedName>
        <fullName evidence="1">Uncharacterized protein</fullName>
    </submittedName>
</protein>
<dbReference type="EMBL" id="KL142390">
    <property type="protein sequence ID" value="KDR72041.1"/>
    <property type="molecule type" value="Genomic_DNA"/>
</dbReference>
<dbReference type="OrthoDB" id="10518824at2759"/>
<keyword evidence="2" id="KW-1185">Reference proteome</keyword>
<evidence type="ECO:0000313" key="1">
    <source>
        <dbReference type="EMBL" id="KDR72041.1"/>
    </source>
</evidence>